<evidence type="ECO:0000256" key="4">
    <source>
        <dbReference type="ARBA" id="ARBA00022801"/>
    </source>
</evidence>
<protein>
    <submittedName>
        <fullName evidence="8">VCBS repeat-containing protein</fullName>
    </submittedName>
</protein>
<organism evidence="8 9">
    <name type="scientific">Streptomyces klenkii</name>
    <dbReference type="NCBI Taxonomy" id="1420899"/>
    <lineage>
        <taxon>Bacteria</taxon>
        <taxon>Bacillati</taxon>
        <taxon>Actinomycetota</taxon>
        <taxon>Actinomycetes</taxon>
        <taxon>Kitasatosporales</taxon>
        <taxon>Streptomycetaceae</taxon>
        <taxon>Streptomyces</taxon>
    </lineage>
</organism>
<dbReference type="InterPro" id="IPR013517">
    <property type="entry name" value="FG-GAP"/>
</dbReference>
<comment type="caution">
    <text evidence="8">The sequence shown here is derived from an EMBL/GenBank/DDBJ whole genome shotgun (WGS) entry which is preliminary data.</text>
</comment>
<dbReference type="PANTHER" id="PTHR44103:SF1">
    <property type="entry name" value="PROPROTEIN CONVERTASE P"/>
    <property type="match status" value="1"/>
</dbReference>
<dbReference type="PANTHER" id="PTHR44103">
    <property type="entry name" value="PROPROTEIN CONVERTASE P"/>
    <property type="match status" value="1"/>
</dbReference>
<name>A0A3B0BVY5_9ACTN</name>
<evidence type="ECO:0000313" key="8">
    <source>
        <dbReference type="EMBL" id="RKN77545.1"/>
    </source>
</evidence>
<dbReference type="InterPro" id="IPR038765">
    <property type="entry name" value="Papain-like_cys_pep_sf"/>
</dbReference>
<dbReference type="EMBL" id="RBAM01000001">
    <property type="protein sequence ID" value="RKN77545.1"/>
    <property type="molecule type" value="Genomic_DNA"/>
</dbReference>
<dbReference type="Pfam" id="PF13517">
    <property type="entry name" value="FG-GAP_3"/>
    <property type="match status" value="2"/>
</dbReference>
<dbReference type="InterPro" id="IPR028994">
    <property type="entry name" value="Integrin_alpha_N"/>
</dbReference>
<dbReference type="RefSeq" id="WP_120753159.1">
    <property type="nucleotide sequence ID" value="NZ_RBAM01000001.1"/>
</dbReference>
<proteinExistence type="inferred from homology"/>
<dbReference type="InterPro" id="IPR000064">
    <property type="entry name" value="NLP_P60_dom"/>
</dbReference>
<feature type="domain" description="NlpC/P60" evidence="7">
    <location>
        <begin position="93"/>
        <end position="232"/>
    </location>
</feature>
<dbReference type="Gene3D" id="2.130.10.130">
    <property type="entry name" value="Integrin alpha, N-terminal"/>
    <property type="match status" value="1"/>
</dbReference>
<dbReference type="GO" id="GO:0008234">
    <property type="term" value="F:cysteine-type peptidase activity"/>
    <property type="evidence" value="ECO:0007669"/>
    <property type="project" value="UniProtKB-KW"/>
</dbReference>
<dbReference type="Proteomes" id="UP000270343">
    <property type="component" value="Unassembled WGS sequence"/>
</dbReference>
<keyword evidence="2" id="KW-0645">Protease</keyword>
<dbReference type="SUPFAM" id="SSF69318">
    <property type="entry name" value="Integrin alpha N-terminal domain"/>
    <property type="match status" value="1"/>
</dbReference>
<evidence type="ECO:0000256" key="5">
    <source>
        <dbReference type="ARBA" id="ARBA00022807"/>
    </source>
</evidence>
<accession>A0A3B0BVY5</accession>
<sequence length="499" mass="52884">MNLPVRIALATAVVGAVTLTNLDLAAAASPAAAPTKSVQTKSTRTKSAVDLGTITRFTPTVPNPTTATRAQLDAAAPAAKGRSLFTDSSVGGPISREEVITRAKTWTDDAVPYSQVSYLTQYGHKYRTDCSGFVSMAWNLATSSANNWGETTPTLTEFTSSIGKEDLKPGDILLNPAAGNDGHVVIFNGWKDAAHTQYDAFEEAGGSTGRAVHRTVDYPYFGRSGFSPRRYDKIVDNSSANAMSPLVNVGDINGNGVSDLLARRKSDGHALVYWGKGDGGYTNPTDLGAGWDQYDAITGIGDINKNGVSDLLVRRKSDGHALIYWGKGDGGYTNPTDLGAGWDAYDVITGVGDINGNGVPDLMVRRKSDGHALVYWGKGDGGYTNPTDLGAGWDNYDAITGIGDINKNGVSDLLVRRKSDGHALVYWGKGDGSYTNPTDLGAGWDQYDAITGVGDINDNGVPDLMVRRKSDGHALVYWGKGDGSYTNPTDLGAGWDNYS</sequence>
<feature type="chain" id="PRO_5039202488" evidence="6">
    <location>
        <begin position="26"/>
        <end position="499"/>
    </location>
</feature>
<dbReference type="AlphaFoldDB" id="A0A3B0BVY5"/>
<keyword evidence="4" id="KW-0378">Hydrolase</keyword>
<evidence type="ECO:0000256" key="6">
    <source>
        <dbReference type="SAM" id="SignalP"/>
    </source>
</evidence>
<keyword evidence="5" id="KW-0788">Thiol protease</keyword>
<comment type="similarity">
    <text evidence="1">Belongs to the peptidase C40 family.</text>
</comment>
<dbReference type="SUPFAM" id="SSF54001">
    <property type="entry name" value="Cysteine proteinases"/>
    <property type="match status" value="1"/>
</dbReference>
<dbReference type="OrthoDB" id="9815928at2"/>
<evidence type="ECO:0000256" key="3">
    <source>
        <dbReference type="ARBA" id="ARBA00022729"/>
    </source>
</evidence>
<evidence type="ECO:0000256" key="2">
    <source>
        <dbReference type="ARBA" id="ARBA00022670"/>
    </source>
</evidence>
<evidence type="ECO:0000313" key="9">
    <source>
        <dbReference type="Proteomes" id="UP000270343"/>
    </source>
</evidence>
<keyword evidence="3 6" id="KW-0732">Signal</keyword>
<dbReference type="GO" id="GO:0006508">
    <property type="term" value="P:proteolysis"/>
    <property type="evidence" value="ECO:0007669"/>
    <property type="project" value="UniProtKB-KW"/>
</dbReference>
<dbReference type="Gene3D" id="3.90.1720.10">
    <property type="entry name" value="endopeptidase domain like (from Nostoc punctiforme)"/>
    <property type="match status" value="1"/>
</dbReference>
<reference evidence="8 9" key="1">
    <citation type="journal article" date="2015" name="Antonie Van Leeuwenhoek">
        <title>Streptomyces klenkii sp. nov., isolated from deep marine sediment.</title>
        <authorList>
            <person name="Veyisoglu A."/>
            <person name="Sahin N."/>
        </authorList>
    </citation>
    <scope>NUCLEOTIDE SEQUENCE [LARGE SCALE GENOMIC DNA]</scope>
    <source>
        <strain evidence="8 9">KCTC 29202</strain>
    </source>
</reference>
<feature type="signal peptide" evidence="6">
    <location>
        <begin position="1"/>
        <end position="25"/>
    </location>
</feature>
<evidence type="ECO:0000259" key="7">
    <source>
        <dbReference type="PROSITE" id="PS51935"/>
    </source>
</evidence>
<evidence type="ECO:0000256" key="1">
    <source>
        <dbReference type="ARBA" id="ARBA00007074"/>
    </source>
</evidence>
<dbReference type="PROSITE" id="PS51935">
    <property type="entry name" value="NLPC_P60"/>
    <property type="match status" value="1"/>
</dbReference>
<keyword evidence="9" id="KW-1185">Reference proteome</keyword>
<gene>
    <name evidence="8" type="ORF">D7231_02185</name>
</gene>